<keyword evidence="3" id="KW-1185">Reference proteome</keyword>
<proteinExistence type="predicted"/>
<evidence type="ECO:0000313" key="2">
    <source>
        <dbReference type="EMBL" id="CAC5378811.1"/>
    </source>
</evidence>
<gene>
    <name evidence="2" type="ORF">MCOR_14950</name>
</gene>
<evidence type="ECO:0000313" key="3">
    <source>
        <dbReference type="Proteomes" id="UP000507470"/>
    </source>
</evidence>
<name>A0A6J8B5S4_MYTCO</name>
<dbReference type="AlphaFoldDB" id="A0A6J8B5S4"/>
<evidence type="ECO:0000256" key="1">
    <source>
        <dbReference type="SAM" id="MobiDB-lite"/>
    </source>
</evidence>
<feature type="compositionally biased region" description="Acidic residues" evidence="1">
    <location>
        <begin position="178"/>
        <end position="192"/>
    </location>
</feature>
<sequence>MFLHAKHAADKGNDSIVIKSFDTDVEVLACYFQNCISSNIIIRTGTSCKCRLSNVQSMCENFGEKVCREPPRFHTFADCDSVSALSGKGKTKHSAFDTFCSEGLSRLGETCEENDLISINWLDQPPELDSVSILISCSCKTGCANIRCSCVRQGLSYTDDCKCSNTCSNKDFKIVDIANDDDDDDGDDDDEYSVNAGDETGDDSMD</sequence>
<dbReference type="EMBL" id="CACVKT020002597">
    <property type="protein sequence ID" value="CAC5378811.1"/>
    <property type="molecule type" value="Genomic_DNA"/>
</dbReference>
<accession>A0A6J8B5S4</accession>
<evidence type="ECO:0008006" key="4">
    <source>
        <dbReference type="Google" id="ProtNLM"/>
    </source>
</evidence>
<organism evidence="2 3">
    <name type="scientific">Mytilus coruscus</name>
    <name type="common">Sea mussel</name>
    <dbReference type="NCBI Taxonomy" id="42192"/>
    <lineage>
        <taxon>Eukaryota</taxon>
        <taxon>Metazoa</taxon>
        <taxon>Spiralia</taxon>
        <taxon>Lophotrochozoa</taxon>
        <taxon>Mollusca</taxon>
        <taxon>Bivalvia</taxon>
        <taxon>Autobranchia</taxon>
        <taxon>Pteriomorphia</taxon>
        <taxon>Mytilida</taxon>
        <taxon>Mytiloidea</taxon>
        <taxon>Mytilidae</taxon>
        <taxon>Mytilinae</taxon>
        <taxon>Mytilus</taxon>
    </lineage>
</organism>
<protein>
    <recommendedName>
        <fullName evidence="4">Tesmin/TSO1-like CXC domain-containing protein</fullName>
    </recommendedName>
</protein>
<reference evidence="2 3" key="1">
    <citation type="submission" date="2020-06" db="EMBL/GenBank/DDBJ databases">
        <authorList>
            <person name="Li R."/>
            <person name="Bekaert M."/>
        </authorList>
    </citation>
    <scope>NUCLEOTIDE SEQUENCE [LARGE SCALE GENOMIC DNA]</scope>
    <source>
        <strain evidence="3">wild</strain>
    </source>
</reference>
<dbReference type="Proteomes" id="UP000507470">
    <property type="component" value="Unassembled WGS sequence"/>
</dbReference>
<dbReference type="OrthoDB" id="7387685at2759"/>
<feature type="region of interest" description="Disordered" evidence="1">
    <location>
        <begin position="178"/>
        <end position="206"/>
    </location>
</feature>